<accession>A0ABU1UA45</accession>
<organism evidence="1 2">
    <name type="scientific">Arthrobacter ginsengisoli</name>
    <dbReference type="NCBI Taxonomy" id="1356565"/>
    <lineage>
        <taxon>Bacteria</taxon>
        <taxon>Bacillati</taxon>
        <taxon>Actinomycetota</taxon>
        <taxon>Actinomycetes</taxon>
        <taxon>Micrococcales</taxon>
        <taxon>Micrococcaceae</taxon>
        <taxon>Arthrobacter</taxon>
    </lineage>
</organism>
<gene>
    <name evidence="1" type="ORF">J2X01_001300</name>
</gene>
<reference evidence="1 2" key="1">
    <citation type="submission" date="2023-07" db="EMBL/GenBank/DDBJ databases">
        <title>Sorghum-associated microbial communities from plants grown in Nebraska, USA.</title>
        <authorList>
            <person name="Schachtman D."/>
        </authorList>
    </citation>
    <scope>NUCLEOTIDE SEQUENCE [LARGE SCALE GENOMIC DNA]</scope>
    <source>
        <strain evidence="1 2">BE167</strain>
    </source>
</reference>
<name>A0ABU1UA45_9MICC</name>
<comment type="caution">
    <text evidence="1">The sequence shown here is derived from an EMBL/GenBank/DDBJ whole genome shotgun (WGS) entry which is preliminary data.</text>
</comment>
<dbReference type="Proteomes" id="UP001252243">
    <property type="component" value="Unassembled WGS sequence"/>
</dbReference>
<sequence>MNAEVPCGSGLTVLTPSYGPDAELCADLNRSVMEMTDDVEHHIVVPRSDRKYFSEMEGTRTFVHDVGEFLPRHLVKAPGANVWLNTRRPWPPVRGWIAQQLVKLSAAASFQSRGVLLMDSDMVLIRRTSLDSFMLSGRPAFYRNPGAVHAGLPLHRKWHETSRSLLGLAPPPAENLPDYISWPCLWEPGIVRSLLSAVEAHTGRTWATAIGSQLHFSEMILYGVYVDEVLGGAESTTSRMKSVVYSEERPLGLAELSALMSGVTSEELAIMISAKSGTGLHHRRQALADVRGTLADDKERG</sequence>
<evidence type="ECO:0000313" key="2">
    <source>
        <dbReference type="Proteomes" id="UP001252243"/>
    </source>
</evidence>
<keyword evidence="2" id="KW-1185">Reference proteome</keyword>
<evidence type="ECO:0000313" key="1">
    <source>
        <dbReference type="EMBL" id="MDR7082015.1"/>
    </source>
</evidence>
<protein>
    <submittedName>
        <fullName evidence="1">Uncharacterized protein</fullName>
    </submittedName>
</protein>
<dbReference type="Pfam" id="PF20102">
    <property type="entry name" value="DUF6492"/>
    <property type="match status" value="1"/>
</dbReference>
<dbReference type="EMBL" id="JAVDVQ010000004">
    <property type="protein sequence ID" value="MDR7082015.1"/>
    <property type="molecule type" value="Genomic_DNA"/>
</dbReference>
<proteinExistence type="predicted"/>
<dbReference type="RefSeq" id="WP_310051961.1">
    <property type="nucleotide sequence ID" value="NZ_JAVDVQ010000004.1"/>
</dbReference>
<dbReference type="InterPro" id="IPR045499">
    <property type="entry name" value="DUF6492"/>
</dbReference>